<evidence type="ECO:0000313" key="3">
    <source>
        <dbReference type="EMBL" id="MXU93242.1"/>
    </source>
</evidence>
<evidence type="ECO:0000256" key="2">
    <source>
        <dbReference type="SAM" id="SignalP"/>
    </source>
</evidence>
<organism evidence="3">
    <name type="scientific">Ixodes ricinus</name>
    <name type="common">Common tick</name>
    <name type="synonym">Acarus ricinus</name>
    <dbReference type="NCBI Taxonomy" id="34613"/>
    <lineage>
        <taxon>Eukaryota</taxon>
        <taxon>Metazoa</taxon>
        <taxon>Ecdysozoa</taxon>
        <taxon>Arthropoda</taxon>
        <taxon>Chelicerata</taxon>
        <taxon>Arachnida</taxon>
        <taxon>Acari</taxon>
        <taxon>Parasitiformes</taxon>
        <taxon>Ixodida</taxon>
        <taxon>Ixodoidea</taxon>
        <taxon>Ixodidae</taxon>
        <taxon>Ixodinae</taxon>
        <taxon>Ixodes</taxon>
    </lineage>
</organism>
<evidence type="ECO:0000256" key="1">
    <source>
        <dbReference type="SAM" id="MobiDB-lite"/>
    </source>
</evidence>
<dbReference type="AlphaFoldDB" id="A0A6B0UU86"/>
<reference evidence="3" key="1">
    <citation type="submission" date="2019-12" db="EMBL/GenBank/DDBJ databases">
        <title>An insight into the sialome of adult female Ixodes ricinus ticks feeding for 6 days.</title>
        <authorList>
            <person name="Perner J."/>
            <person name="Ribeiro J.M.C."/>
        </authorList>
    </citation>
    <scope>NUCLEOTIDE SEQUENCE</scope>
    <source>
        <strain evidence="3">Semi-engorged</strain>
        <tissue evidence="3">Salivary glands</tissue>
    </source>
</reference>
<feature type="region of interest" description="Disordered" evidence="1">
    <location>
        <begin position="87"/>
        <end position="124"/>
    </location>
</feature>
<feature type="chain" id="PRO_5025547727" evidence="2">
    <location>
        <begin position="24"/>
        <end position="143"/>
    </location>
</feature>
<accession>A0A6B0UU86</accession>
<dbReference type="EMBL" id="GIFC01011159">
    <property type="protein sequence ID" value="MXU93242.1"/>
    <property type="molecule type" value="Transcribed_RNA"/>
</dbReference>
<protein>
    <submittedName>
        <fullName evidence="3">Putative secreted protein</fullName>
    </submittedName>
</protein>
<feature type="signal peptide" evidence="2">
    <location>
        <begin position="1"/>
        <end position="23"/>
    </location>
</feature>
<proteinExistence type="predicted"/>
<sequence length="143" mass="15774">MKASYFLASFLTSFLFLLSFLRASVSMHGRLLALASSQCCWSPKTHTWNFGRGMCFSGSCREPRRPLQTPTKLLLVMVLPKQNTSPVDFKDPGYGSASQRPASCRAPGYATSRPRMHSPVCQTPSPKQRNPECLLKLASTCGV</sequence>
<name>A0A6B0UU86_IXORI</name>
<keyword evidence="2" id="KW-0732">Signal</keyword>